<keyword evidence="3" id="KW-0479">Metal-binding</keyword>
<dbReference type="SUPFAM" id="SSF143975">
    <property type="entry name" value="IlvD/EDD N-terminal domain-like"/>
    <property type="match status" value="1"/>
</dbReference>
<reference evidence="9" key="2">
    <citation type="submission" date="2021-04" db="EMBL/GenBank/DDBJ databases">
        <authorList>
            <person name="Gilroy R."/>
        </authorList>
    </citation>
    <scope>NUCLEOTIDE SEQUENCE</scope>
    <source>
        <strain evidence="9">CHK169-2315</strain>
    </source>
</reference>
<keyword evidence="6 9" id="KW-0456">Lyase</keyword>
<gene>
    <name evidence="9" type="ORF">H9895_05330</name>
</gene>
<sequence>MSKIDGKYLRSNDIESSIARAFMQGAGFKEEDMRKKPVIGICNSWSELNPCNMNLQHIAQYVKKGIEEAGGIPVEFPTISIHEQINNPSSLLLRNLMTMDVEEMINRSTIDGVVLLNGCDKTVPAQLMGAISAGKPMISVPAGPRGTSMCG</sequence>
<dbReference type="InterPro" id="IPR052352">
    <property type="entry name" value="Sugar_Degrad_Dehydratases"/>
</dbReference>
<dbReference type="InterPro" id="IPR020558">
    <property type="entry name" value="DiOHA_6PGluconate_deHydtase_CS"/>
</dbReference>
<keyword evidence="7" id="KW-0100">Branched-chain amino acid biosynthesis</keyword>
<dbReference type="InterPro" id="IPR000581">
    <property type="entry name" value="ILV_EDD_N"/>
</dbReference>
<evidence type="ECO:0000256" key="3">
    <source>
        <dbReference type="ARBA" id="ARBA00022723"/>
    </source>
</evidence>
<dbReference type="GO" id="GO:0051537">
    <property type="term" value="F:2 iron, 2 sulfur cluster binding"/>
    <property type="evidence" value="ECO:0007669"/>
    <property type="project" value="UniProtKB-KW"/>
</dbReference>
<evidence type="ECO:0000256" key="5">
    <source>
        <dbReference type="ARBA" id="ARBA00023014"/>
    </source>
</evidence>
<organism evidence="9 10">
    <name type="scientific">Candidatus Pseudogracilibacillus intestinigallinarum</name>
    <dbReference type="NCBI Taxonomy" id="2838742"/>
    <lineage>
        <taxon>Bacteria</taxon>
        <taxon>Bacillati</taxon>
        <taxon>Bacillota</taxon>
        <taxon>Bacilli</taxon>
        <taxon>Bacillales</taxon>
        <taxon>Bacillaceae</taxon>
        <taxon>Pseudogracilibacillus</taxon>
    </lineage>
</organism>
<protein>
    <submittedName>
        <fullName evidence="9">Dihydroxy-acid dehydratase</fullName>
        <ecNumber evidence="9">4.2.1.9</ecNumber>
    </submittedName>
</protein>
<dbReference type="InterPro" id="IPR037237">
    <property type="entry name" value="IlvD/EDD_N"/>
</dbReference>
<dbReference type="AlphaFoldDB" id="A0A9D1PLA2"/>
<dbReference type="PANTHER" id="PTHR43183">
    <property type="entry name" value="HYPOTHETICAL DIHYDROXYACID DEHYDRATASE (EUROFUNG)-RELATED"/>
    <property type="match status" value="1"/>
</dbReference>
<feature type="domain" description="Dihydroxy-acid/6-phosphogluconate dehydratase N-terminal" evidence="8">
    <location>
        <begin position="36"/>
        <end position="145"/>
    </location>
</feature>
<proteinExistence type="inferred from homology"/>
<dbReference type="GO" id="GO:0009082">
    <property type="term" value="P:branched-chain amino acid biosynthetic process"/>
    <property type="evidence" value="ECO:0007669"/>
    <property type="project" value="UniProtKB-KW"/>
</dbReference>
<evidence type="ECO:0000313" key="9">
    <source>
        <dbReference type="EMBL" id="HIV74490.1"/>
    </source>
</evidence>
<dbReference type="EMBL" id="DXHX01000078">
    <property type="protein sequence ID" value="HIV74490.1"/>
    <property type="molecule type" value="Genomic_DNA"/>
</dbReference>
<dbReference type="PROSITE" id="PS00886">
    <property type="entry name" value="ILVD_EDD_1"/>
    <property type="match status" value="1"/>
</dbReference>
<comment type="caution">
    <text evidence="9">The sequence shown here is derived from an EMBL/GenBank/DDBJ whole genome shotgun (WGS) entry which is preliminary data.</text>
</comment>
<keyword evidence="7" id="KW-0028">Amino-acid biosynthesis</keyword>
<evidence type="ECO:0000256" key="7">
    <source>
        <dbReference type="ARBA" id="ARBA00023304"/>
    </source>
</evidence>
<evidence type="ECO:0000259" key="8">
    <source>
        <dbReference type="Pfam" id="PF00920"/>
    </source>
</evidence>
<name>A0A9D1PLA2_9BACI</name>
<evidence type="ECO:0000256" key="1">
    <source>
        <dbReference type="ARBA" id="ARBA00006486"/>
    </source>
</evidence>
<dbReference type="Pfam" id="PF00920">
    <property type="entry name" value="ILVD_EDD_N"/>
    <property type="match status" value="1"/>
</dbReference>
<dbReference type="PANTHER" id="PTHR43183:SF1">
    <property type="entry name" value="HYPOTHETICAL DIHYDROXY-ACID DEHYDRATASE (EUROFUNG)-RELATED"/>
    <property type="match status" value="1"/>
</dbReference>
<reference evidence="9" key="1">
    <citation type="journal article" date="2021" name="PeerJ">
        <title>Extensive microbial diversity within the chicken gut microbiome revealed by metagenomics and culture.</title>
        <authorList>
            <person name="Gilroy R."/>
            <person name="Ravi A."/>
            <person name="Getino M."/>
            <person name="Pursley I."/>
            <person name="Horton D.L."/>
            <person name="Alikhan N.F."/>
            <person name="Baker D."/>
            <person name="Gharbi K."/>
            <person name="Hall N."/>
            <person name="Watson M."/>
            <person name="Adriaenssens E.M."/>
            <person name="Foster-Nyarko E."/>
            <person name="Jarju S."/>
            <person name="Secka A."/>
            <person name="Antonio M."/>
            <person name="Oren A."/>
            <person name="Chaudhuri R.R."/>
            <person name="La Ragione R."/>
            <person name="Hildebrand F."/>
            <person name="Pallen M.J."/>
        </authorList>
    </citation>
    <scope>NUCLEOTIDE SEQUENCE</scope>
    <source>
        <strain evidence="9">CHK169-2315</strain>
    </source>
</reference>
<evidence type="ECO:0000313" key="10">
    <source>
        <dbReference type="Proteomes" id="UP000823937"/>
    </source>
</evidence>
<evidence type="ECO:0000256" key="4">
    <source>
        <dbReference type="ARBA" id="ARBA00023004"/>
    </source>
</evidence>
<dbReference type="GO" id="GO:0046872">
    <property type="term" value="F:metal ion binding"/>
    <property type="evidence" value="ECO:0007669"/>
    <property type="project" value="UniProtKB-KW"/>
</dbReference>
<keyword evidence="2" id="KW-0001">2Fe-2S</keyword>
<keyword evidence="4" id="KW-0408">Iron</keyword>
<feature type="non-terminal residue" evidence="9">
    <location>
        <position position="151"/>
    </location>
</feature>
<dbReference type="GO" id="GO:0004160">
    <property type="term" value="F:dihydroxy-acid dehydratase activity"/>
    <property type="evidence" value="ECO:0007669"/>
    <property type="project" value="UniProtKB-EC"/>
</dbReference>
<evidence type="ECO:0000256" key="6">
    <source>
        <dbReference type="ARBA" id="ARBA00023239"/>
    </source>
</evidence>
<comment type="similarity">
    <text evidence="1">Belongs to the IlvD/Edd family.</text>
</comment>
<evidence type="ECO:0000256" key="2">
    <source>
        <dbReference type="ARBA" id="ARBA00022714"/>
    </source>
</evidence>
<accession>A0A9D1PLA2</accession>
<dbReference type="EC" id="4.2.1.9" evidence="9"/>
<keyword evidence="5" id="KW-0411">Iron-sulfur</keyword>
<dbReference type="Proteomes" id="UP000823937">
    <property type="component" value="Unassembled WGS sequence"/>
</dbReference>